<dbReference type="Proteomes" id="UP000306509">
    <property type="component" value="Unassembled WGS sequence"/>
</dbReference>
<dbReference type="SUPFAM" id="SSF48208">
    <property type="entry name" value="Six-hairpin glycosidases"/>
    <property type="match status" value="1"/>
</dbReference>
<feature type="domain" description="Glycosyl hydrolase family 95 catalytic" evidence="3">
    <location>
        <begin position="283"/>
        <end position="686"/>
    </location>
</feature>
<evidence type="ECO:0000259" key="1">
    <source>
        <dbReference type="Pfam" id="PF14498"/>
    </source>
</evidence>
<dbReference type="PANTHER" id="PTHR31084">
    <property type="entry name" value="ALPHA-L-FUCOSIDASE 2"/>
    <property type="match status" value="1"/>
</dbReference>
<accession>A0A4U8Q153</accession>
<dbReference type="PIRSF" id="PIRSF007663">
    <property type="entry name" value="UCP007663"/>
    <property type="match status" value="1"/>
</dbReference>
<dbReference type="InterPro" id="IPR027414">
    <property type="entry name" value="GH95_N_dom"/>
</dbReference>
<dbReference type="InterPro" id="IPR008928">
    <property type="entry name" value="6-hairpin_glycosidase_sf"/>
</dbReference>
<dbReference type="Gene3D" id="1.50.10.10">
    <property type="match status" value="1"/>
</dbReference>
<gene>
    <name evidence="4" type="ORF">DSM106044_05655</name>
</gene>
<dbReference type="AlphaFoldDB" id="A0A4U8Q153"/>
<dbReference type="STRING" id="180332.GCA_000797495_03011"/>
<feature type="domain" description="Glycosyl hydrolase family 95 N-terminal" evidence="1">
    <location>
        <begin position="23"/>
        <end position="250"/>
    </location>
</feature>
<keyword evidence="5" id="KW-1185">Reference proteome</keyword>
<evidence type="ECO:0000313" key="4">
    <source>
        <dbReference type="EMBL" id="TLC97572.1"/>
    </source>
</evidence>
<dbReference type="PANTHER" id="PTHR31084:SF0">
    <property type="entry name" value="ALPHA-L-FUCOSIDASE 2"/>
    <property type="match status" value="1"/>
</dbReference>
<dbReference type="InterPro" id="IPR016518">
    <property type="entry name" value="Alpha-L-fucosidase"/>
</dbReference>
<dbReference type="GO" id="GO:0004560">
    <property type="term" value="F:alpha-L-fucosidase activity"/>
    <property type="evidence" value="ECO:0007669"/>
    <property type="project" value="InterPro"/>
</dbReference>
<dbReference type="Pfam" id="PF21307">
    <property type="entry name" value="Glyco_hydro_95_C"/>
    <property type="match status" value="1"/>
</dbReference>
<dbReference type="GO" id="GO:0005975">
    <property type="term" value="P:carbohydrate metabolic process"/>
    <property type="evidence" value="ECO:0007669"/>
    <property type="project" value="InterPro"/>
</dbReference>
<name>A0A4U8Q153_9FIRM</name>
<evidence type="ECO:0000259" key="3">
    <source>
        <dbReference type="Pfam" id="PF22124"/>
    </source>
</evidence>
<feature type="domain" description="Alpha fucosidase A-like C-terminal" evidence="2">
    <location>
        <begin position="692"/>
        <end position="762"/>
    </location>
</feature>
<dbReference type="InterPro" id="IPR054363">
    <property type="entry name" value="GH95_cat"/>
</dbReference>
<organism evidence="4 5">
    <name type="scientific">Robinsoniella peoriensis</name>
    <dbReference type="NCBI Taxonomy" id="180332"/>
    <lineage>
        <taxon>Bacteria</taxon>
        <taxon>Bacillati</taxon>
        <taxon>Bacillota</taxon>
        <taxon>Clostridia</taxon>
        <taxon>Lachnospirales</taxon>
        <taxon>Lachnospiraceae</taxon>
        <taxon>Robinsoniella</taxon>
    </lineage>
</organism>
<evidence type="ECO:0000259" key="2">
    <source>
        <dbReference type="Pfam" id="PF21307"/>
    </source>
</evidence>
<reference evidence="4 5" key="1">
    <citation type="journal article" date="2019" name="Anaerobe">
        <title>Detection of Robinsoniella peoriensis in multiple bone samples of a trauma patient.</title>
        <authorList>
            <person name="Schrottner P."/>
            <person name="Hartwich K."/>
            <person name="Bunk B."/>
            <person name="Schober I."/>
            <person name="Helbig S."/>
            <person name="Rudolph W.W."/>
            <person name="Gunzer F."/>
        </authorList>
    </citation>
    <scope>NUCLEOTIDE SEQUENCE [LARGE SCALE GENOMIC DNA]</scope>
    <source>
        <strain evidence="4 5">DSM 106044</strain>
    </source>
</reference>
<comment type="caution">
    <text evidence="4">The sequence shown here is derived from an EMBL/GenBank/DDBJ whole genome shotgun (WGS) entry which is preliminary data.</text>
</comment>
<dbReference type="EMBL" id="QGQD01000118">
    <property type="protein sequence ID" value="TLC97572.1"/>
    <property type="molecule type" value="Genomic_DNA"/>
</dbReference>
<sequence length="767" mass="86995">MHTGIGMECERLKEKMKRYEIYMKKPARKWDDGFPLGNGRLGAMLLGRLKEETIFINEETLCYGPPRERENPDAFGHLGEIRDLLLEGKVEKAAFLAKMALTSTPKYNNPYQPMGDLRLCFLNHAGKETKYEARLCLNEAIATIVYELDETRYEREHFVSEAYQVLAIRVRSKGKHKITMSANISRKPFEEFTGVLGEATAGNWGENGAGGMHYLSGVRIASERARTMGDAVYLEAAEEVVVYLAAGTDYLDCLNGKRKDGKEAYEELYQVVGKRLDAAQAAGYDEIRRRHLEDYQSVYGDFNLDLYGTGKEEMATAEILNTFRQGDISCDNYLTEILVHYARYLMVASSYNCQLPANLQGLWNGSYEPPWQCQYTININTQMNYWFAEKAGLSQCQLPVMNLVKLLAGNGKETARKLYGARGFCAHHNTNVWGCTAPEGIFDASPYWVMGGAWMCLHLYEHYLYTEDMEFLKEALPIMREAILFFEDYLYELPNGLLVTGPVVSPENTYRSRVGETGALSMGTAMDSAILRQLLKAYLDSMDVLGIQNEEEEKTLKNIQGKLPPLMIGKDGRLMEWMEDYEEMEPGHRHISHLYALHPGNEITPETEAYFEAAKKTLQTRLTHGGGHTGWSRAWLGCFAARLEDGKSLKEHVSQLLKKCIQDNLLDMHPPFQIDGNFGIAEAILEGIVRSLTGKAVLLPALPKEWKDGSLKGYILKGNTRLDMDWENERPVRIALTSQSTKTYQLAWRNEIRNVICRAGEKVELNW</sequence>
<dbReference type="Pfam" id="PF22124">
    <property type="entry name" value="Glyco_hydro_95_cat"/>
    <property type="match status" value="1"/>
</dbReference>
<dbReference type="InterPro" id="IPR049053">
    <property type="entry name" value="AFCA-like_C"/>
</dbReference>
<dbReference type="InterPro" id="IPR012341">
    <property type="entry name" value="6hp_glycosidase-like_sf"/>
</dbReference>
<dbReference type="Pfam" id="PF14498">
    <property type="entry name" value="Glyco_hyd_65N_2"/>
    <property type="match status" value="1"/>
</dbReference>
<proteinExistence type="predicted"/>
<evidence type="ECO:0000313" key="5">
    <source>
        <dbReference type="Proteomes" id="UP000306509"/>
    </source>
</evidence>
<protein>
    <submittedName>
        <fullName evidence="4">Uncharacterized protein</fullName>
    </submittedName>
</protein>